<dbReference type="EMBL" id="CH479210">
    <property type="protein sequence ID" value="EDW32914.1"/>
    <property type="molecule type" value="Genomic_DNA"/>
</dbReference>
<proteinExistence type="predicted"/>
<evidence type="ECO:0000256" key="2">
    <source>
        <dbReference type="ARBA" id="ARBA00022525"/>
    </source>
</evidence>
<name>B4H578_DROPE</name>
<accession>B4H578</accession>
<protein>
    <submittedName>
        <fullName evidence="4">GL10100</fullName>
    </submittedName>
</protein>
<gene>
    <name evidence="4" type="primary">Dper\GL10100</name>
    <name evidence="4" type="ORF">Dper_GL10100</name>
</gene>
<dbReference type="AlphaFoldDB" id="B4H578"/>
<dbReference type="eggNOG" id="KOG3017">
    <property type="taxonomic scope" value="Eukaryota"/>
</dbReference>
<dbReference type="GO" id="GO:0005576">
    <property type="term" value="C:extracellular region"/>
    <property type="evidence" value="ECO:0007669"/>
    <property type="project" value="UniProtKB-SubCell"/>
</dbReference>
<keyword evidence="2" id="KW-0964">Secreted</keyword>
<evidence type="ECO:0000256" key="1">
    <source>
        <dbReference type="ARBA" id="ARBA00004613"/>
    </source>
</evidence>
<evidence type="ECO:0000313" key="4">
    <source>
        <dbReference type="EMBL" id="EDW32914.1"/>
    </source>
</evidence>
<dbReference type="InterPro" id="IPR035940">
    <property type="entry name" value="CAP_sf"/>
</dbReference>
<dbReference type="InterPro" id="IPR014044">
    <property type="entry name" value="CAP_dom"/>
</dbReference>
<evidence type="ECO:0000259" key="3">
    <source>
        <dbReference type="SMART" id="SM00198"/>
    </source>
</evidence>
<evidence type="ECO:0000313" key="5">
    <source>
        <dbReference type="Proteomes" id="UP000008744"/>
    </source>
</evidence>
<dbReference type="OrthoDB" id="414826at2759"/>
<comment type="subcellular location">
    <subcellularLocation>
        <location evidence="1">Secreted</location>
    </subcellularLocation>
</comment>
<dbReference type="SMART" id="SM00198">
    <property type="entry name" value="SCP"/>
    <property type="match status" value="1"/>
</dbReference>
<dbReference type="CDD" id="cd05380">
    <property type="entry name" value="CAP_euk"/>
    <property type="match status" value="1"/>
</dbReference>
<feature type="domain" description="SCP" evidence="3">
    <location>
        <begin position="100"/>
        <end position="267"/>
    </location>
</feature>
<dbReference type="Proteomes" id="UP000008744">
    <property type="component" value="Unassembled WGS sequence"/>
</dbReference>
<organism evidence="5">
    <name type="scientific">Drosophila persimilis</name>
    <name type="common">Fruit fly</name>
    <dbReference type="NCBI Taxonomy" id="7234"/>
    <lineage>
        <taxon>Eukaryota</taxon>
        <taxon>Metazoa</taxon>
        <taxon>Ecdysozoa</taxon>
        <taxon>Arthropoda</taxon>
        <taxon>Hexapoda</taxon>
        <taxon>Insecta</taxon>
        <taxon>Pterygota</taxon>
        <taxon>Neoptera</taxon>
        <taxon>Endopterygota</taxon>
        <taxon>Diptera</taxon>
        <taxon>Brachycera</taxon>
        <taxon>Muscomorpha</taxon>
        <taxon>Ephydroidea</taxon>
        <taxon>Drosophilidae</taxon>
        <taxon>Drosophila</taxon>
        <taxon>Sophophora</taxon>
    </lineage>
</organism>
<dbReference type="SMR" id="B4H578"/>
<sequence>MAISMVESDMECGGEHVTVRQPSVTMDGTWPARRVLCLWISICVCLCRCCVSAKNEKVFDYCGEDVCVAGTGPHLACKHSRAFDSAKCPPGARLLRIDNSLARFIVREHNVARNQVARGTFRKLPPSRRTLTVRWDERLAWLAELSVMKCQLERHTCFGSPSYQMPGQNEAYSKFRGDQDHLKVLRSQLRAWKDEYIYVDLTTILGGNNLTKQDVGHYLQMITASVEGLGCAMALYKKDGWTYHMTKCIYSCYHDCLPIYPTGDYPGQHCRLGVNDDYQFPVLRERASHVRRVRLL</sequence>
<dbReference type="PhylomeDB" id="B4H578"/>
<dbReference type="OMA" id="VQLMICL"/>
<keyword evidence="5" id="KW-1185">Reference proteome</keyword>
<dbReference type="HOGENOM" id="CLU_035730_7_0_1"/>
<dbReference type="Gene3D" id="3.40.33.10">
    <property type="entry name" value="CAP"/>
    <property type="match status" value="1"/>
</dbReference>
<reference evidence="4 5" key="1">
    <citation type="journal article" date="2007" name="Nature">
        <title>Evolution of genes and genomes on the Drosophila phylogeny.</title>
        <authorList>
            <consortium name="Drosophila 12 Genomes Consortium"/>
            <person name="Clark A.G."/>
            <person name="Eisen M.B."/>
            <person name="Smith D.R."/>
            <person name="Bergman C.M."/>
            <person name="Oliver B."/>
            <person name="Markow T.A."/>
            <person name="Kaufman T.C."/>
            <person name="Kellis M."/>
            <person name="Gelbart W."/>
            <person name="Iyer V.N."/>
            <person name="Pollard D.A."/>
            <person name="Sackton T.B."/>
            <person name="Larracuente A.M."/>
            <person name="Singh N.D."/>
            <person name="Abad J.P."/>
            <person name="Abt D.N."/>
            <person name="Adryan B."/>
            <person name="Aguade M."/>
            <person name="Akashi H."/>
            <person name="Anderson W.W."/>
            <person name="Aquadro C.F."/>
            <person name="Ardell D.H."/>
            <person name="Arguello R."/>
            <person name="Artieri C.G."/>
            <person name="Barbash D.A."/>
            <person name="Barker D."/>
            <person name="Barsanti P."/>
            <person name="Batterham P."/>
            <person name="Batzoglou S."/>
            <person name="Begun D."/>
            <person name="Bhutkar A."/>
            <person name="Blanco E."/>
            <person name="Bosak S.A."/>
            <person name="Bradley R.K."/>
            <person name="Brand A.D."/>
            <person name="Brent M.R."/>
            <person name="Brooks A.N."/>
            <person name="Brown R.H."/>
            <person name="Butlin R.K."/>
            <person name="Caggese C."/>
            <person name="Calvi B.R."/>
            <person name="Bernardo de Carvalho A."/>
            <person name="Caspi A."/>
            <person name="Castrezana S."/>
            <person name="Celniker S.E."/>
            <person name="Chang J.L."/>
            <person name="Chapple C."/>
            <person name="Chatterji S."/>
            <person name="Chinwalla A."/>
            <person name="Civetta A."/>
            <person name="Clifton S.W."/>
            <person name="Comeron J.M."/>
            <person name="Costello J.C."/>
            <person name="Coyne J.A."/>
            <person name="Daub J."/>
            <person name="David R.G."/>
            <person name="Delcher A.L."/>
            <person name="Delehaunty K."/>
            <person name="Do C.B."/>
            <person name="Ebling H."/>
            <person name="Edwards K."/>
            <person name="Eickbush T."/>
            <person name="Evans J.D."/>
            <person name="Filipski A."/>
            <person name="Findeiss S."/>
            <person name="Freyhult E."/>
            <person name="Fulton L."/>
            <person name="Fulton R."/>
            <person name="Garcia A.C."/>
            <person name="Gardiner A."/>
            <person name="Garfield D.A."/>
            <person name="Garvin B.E."/>
            <person name="Gibson G."/>
            <person name="Gilbert D."/>
            <person name="Gnerre S."/>
            <person name="Godfrey J."/>
            <person name="Good R."/>
            <person name="Gotea V."/>
            <person name="Gravely B."/>
            <person name="Greenberg A.J."/>
            <person name="Griffiths-Jones S."/>
            <person name="Gross S."/>
            <person name="Guigo R."/>
            <person name="Gustafson E.A."/>
            <person name="Haerty W."/>
            <person name="Hahn M.W."/>
            <person name="Halligan D.L."/>
            <person name="Halpern A.L."/>
            <person name="Halter G.M."/>
            <person name="Han M.V."/>
            <person name="Heger A."/>
            <person name="Hillier L."/>
            <person name="Hinrichs A.S."/>
            <person name="Holmes I."/>
            <person name="Hoskins R.A."/>
            <person name="Hubisz M.J."/>
            <person name="Hultmark D."/>
            <person name="Huntley M.A."/>
            <person name="Jaffe D.B."/>
            <person name="Jagadeeshan S."/>
            <person name="Jeck W.R."/>
            <person name="Johnson J."/>
            <person name="Jones C.D."/>
            <person name="Jordan W.C."/>
            <person name="Karpen G.H."/>
            <person name="Kataoka E."/>
            <person name="Keightley P.D."/>
            <person name="Kheradpour P."/>
            <person name="Kirkness E.F."/>
            <person name="Koerich L.B."/>
            <person name="Kristiansen K."/>
            <person name="Kudrna D."/>
            <person name="Kulathinal R.J."/>
            <person name="Kumar S."/>
            <person name="Kwok R."/>
            <person name="Lander E."/>
            <person name="Langley C.H."/>
            <person name="Lapoint R."/>
            <person name="Lazzaro B.P."/>
            <person name="Lee S.J."/>
            <person name="Levesque L."/>
            <person name="Li R."/>
            <person name="Lin C.F."/>
            <person name="Lin M.F."/>
            <person name="Lindblad-Toh K."/>
            <person name="Llopart A."/>
            <person name="Long M."/>
            <person name="Low L."/>
            <person name="Lozovsky E."/>
            <person name="Lu J."/>
            <person name="Luo M."/>
            <person name="Machado C.A."/>
            <person name="Makalowski W."/>
            <person name="Marzo M."/>
            <person name="Matsuda M."/>
            <person name="Matzkin L."/>
            <person name="McAllister B."/>
            <person name="McBride C.S."/>
            <person name="McKernan B."/>
            <person name="McKernan K."/>
            <person name="Mendez-Lago M."/>
            <person name="Minx P."/>
            <person name="Mollenhauer M.U."/>
            <person name="Montooth K."/>
            <person name="Mount S.M."/>
            <person name="Mu X."/>
            <person name="Myers E."/>
            <person name="Negre B."/>
            <person name="Newfeld S."/>
            <person name="Nielsen R."/>
            <person name="Noor M.A."/>
            <person name="O'Grady P."/>
            <person name="Pachter L."/>
            <person name="Papaceit M."/>
            <person name="Parisi M.J."/>
            <person name="Parisi M."/>
            <person name="Parts L."/>
            <person name="Pedersen J.S."/>
            <person name="Pesole G."/>
            <person name="Phillippy A.M."/>
            <person name="Ponting C.P."/>
            <person name="Pop M."/>
            <person name="Porcelli D."/>
            <person name="Powell J.R."/>
            <person name="Prohaska S."/>
            <person name="Pruitt K."/>
            <person name="Puig M."/>
            <person name="Quesneville H."/>
            <person name="Ram K.R."/>
            <person name="Rand D."/>
            <person name="Rasmussen M.D."/>
            <person name="Reed L.K."/>
            <person name="Reenan R."/>
            <person name="Reily A."/>
            <person name="Remington K.A."/>
            <person name="Rieger T.T."/>
            <person name="Ritchie M.G."/>
            <person name="Robin C."/>
            <person name="Rogers Y.H."/>
            <person name="Rohde C."/>
            <person name="Rozas J."/>
            <person name="Rubenfield M.J."/>
            <person name="Ruiz A."/>
            <person name="Russo S."/>
            <person name="Salzberg S.L."/>
            <person name="Sanchez-Gracia A."/>
            <person name="Saranga D.J."/>
            <person name="Sato H."/>
            <person name="Schaeffer S.W."/>
            <person name="Schatz M.C."/>
            <person name="Schlenke T."/>
            <person name="Schwartz R."/>
            <person name="Segarra C."/>
            <person name="Singh R.S."/>
            <person name="Sirot L."/>
            <person name="Sirota M."/>
            <person name="Sisneros N.B."/>
            <person name="Smith C.D."/>
            <person name="Smith T.F."/>
            <person name="Spieth J."/>
            <person name="Stage D.E."/>
            <person name="Stark A."/>
            <person name="Stephan W."/>
            <person name="Strausberg R.L."/>
            <person name="Strempel S."/>
            <person name="Sturgill D."/>
            <person name="Sutton G."/>
            <person name="Sutton G.G."/>
            <person name="Tao W."/>
            <person name="Teichmann S."/>
            <person name="Tobari Y.N."/>
            <person name="Tomimura Y."/>
            <person name="Tsolas J.M."/>
            <person name="Valente V.L."/>
            <person name="Venter E."/>
            <person name="Venter J.C."/>
            <person name="Vicario S."/>
            <person name="Vieira F.G."/>
            <person name="Vilella A.J."/>
            <person name="Villasante A."/>
            <person name="Walenz B."/>
            <person name="Wang J."/>
            <person name="Wasserman M."/>
            <person name="Watts T."/>
            <person name="Wilson D."/>
            <person name="Wilson R.K."/>
            <person name="Wing R.A."/>
            <person name="Wolfner M.F."/>
            <person name="Wong A."/>
            <person name="Wong G.K."/>
            <person name="Wu C.I."/>
            <person name="Wu G."/>
            <person name="Yamamoto D."/>
            <person name="Yang H.P."/>
            <person name="Yang S.P."/>
            <person name="Yorke J.A."/>
            <person name="Yoshida K."/>
            <person name="Zdobnov E."/>
            <person name="Zhang P."/>
            <person name="Zhang Y."/>
            <person name="Zimin A.V."/>
            <person name="Baldwin J."/>
            <person name="Abdouelleil A."/>
            <person name="Abdulkadir J."/>
            <person name="Abebe A."/>
            <person name="Abera B."/>
            <person name="Abreu J."/>
            <person name="Acer S.C."/>
            <person name="Aftuck L."/>
            <person name="Alexander A."/>
            <person name="An P."/>
            <person name="Anderson E."/>
            <person name="Anderson S."/>
            <person name="Arachi H."/>
            <person name="Azer M."/>
            <person name="Bachantsang P."/>
            <person name="Barry A."/>
            <person name="Bayul T."/>
            <person name="Berlin A."/>
            <person name="Bessette D."/>
            <person name="Bloom T."/>
            <person name="Blye J."/>
            <person name="Boguslavskiy L."/>
            <person name="Bonnet C."/>
            <person name="Boukhgalter B."/>
            <person name="Bourzgui I."/>
            <person name="Brown A."/>
            <person name="Cahill P."/>
            <person name="Channer S."/>
            <person name="Cheshatsang Y."/>
            <person name="Chuda L."/>
            <person name="Citroen M."/>
            <person name="Collymore A."/>
            <person name="Cooke P."/>
            <person name="Costello M."/>
            <person name="D'Aco K."/>
            <person name="Daza R."/>
            <person name="De Haan G."/>
            <person name="DeGray S."/>
            <person name="DeMaso C."/>
            <person name="Dhargay N."/>
            <person name="Dooley K."/>
            <person name="Dooley E."/>
            <person name="Doricent M."/>
            <person name="Dorje P."/>
            <person name="Dorjee K."/>
            <person name="Dupes A."/>
            <person name="Elong R."/>
            <person name="Falk J."/>
            <person name="Farina A."/>
            <person name="Faro S."/>
            <person name="Ferguson D."/>
            <person name="Fisher S."/>
            <person name="Foley C.D."/>
            <person name="Franke A."/>
            <person name="Friedrich D."/>
            <person name="Gadbois L."/>
            <person name="Gearin G."/>
            <person name="Gearin C.R."/>
            <person name="Giannoukos G."/>
            <person name="Goode T."/>
            <person name="Graham J."/>
            <person name="Grandbois E."/>
            <person name="Grewal S."/>
            <person name="Gyaltsen K."/>
            <person name="Hafez N."/>
            <person name="Hagos B."/>
            <person name="Hall J."/>
            <person name="Henson C."/>
            <person name="Hollinger A."/>
            <person name="Honan T."/>
            <person name="Huard M.D."/>
            <person name="Hughes L."/>
            <person name="Hurhula B."/>
            <person name="Husby M.E."/>
            <person name="Kamat A."/>
            <person name="Kanga B."/>
            <person name="Kashin S."/>
            <person name="Khazanovich D."/>
            <person name="Kisner P."/>
            <person name="Lance K."/>
            <person name="Lara M."/>
            <person name="Lee W."/>
            <person name="Lennon N."/>
            <person name="Letendre F."/>
            <person name="LeVine R."/>
            <person name="Lipovsky A."/>
            <person name="Liu X."/>
            <person name="Liu J."/>
            <person name="Liu S."/>
            <person name="Lokyitsang T."/>
            <person name="Lokyitsang Y."/>
            <person name="Lubonja R."/>
            <person name="Lui A."/>
            <person name="MacDonald P."/>
            <person name="Magnisalis V."/>
            <person name="Maru K."/>
            <person name="Matthews C."/>
            <person name="McCusker W."/>
            <person name="McDonough S."/>
            <person name="Mehta T."/>
            <person name="Meldrim J."/>
            <person name="Meneus L."/>
            <person name="Mihai O."/>
            <person name="Mihalev A."/>
            <person name="Mihova T."/>
            <person name="Mittelman R."/>
            <person name="Mlenga V."/>
            <person name="Montmayeur A."/>
            <person name="Mulrain L."/>
            <person name="Navidi A."/>
            <person name="Naylor J."/>
            <person name="Negash T."/>
            <person name="Nguyen T."/>
            <person name="Nguyen N."/>
            <person name="Nicol R."/>
            <person name="Norbu C."/>
            <person name="Norbu N."/>
            <person name="Novod N."/>
            <person name="O'Neill B."/>
            <person name="Osman S."/>
            <person name="Markiewicz E."/>
            <person name="Oyono O.L."/>
            <person name="Patti C."/>
            <person name="Phunkhang P."/>
            <person name="Pierre F."/>
            <person name="Priest M."/>
            <person name="Raghuraman S."/>
            <person name="Rege F."/>
            <person name="Reyes R."/>
            <person name="Rise C."/>
            <person name="Rogov P."/>
            <person name="Ross K."/>
            <person name="Ryan E."/>
            <person name="Settipalli S."/>
            <person name="Shea T."/>
            <person name="Sherpa N."/>
            <person name="Shi L."/>
            <person name="Shih D."/>
            <person name="Sparrow T."/>
            <person name="Spaulding J."/>
            <person name="Stalker J."/>
            <person name="Stange-Thomann N."/>
            <person name="Stavropoulos S."/>
            <person name="Stone C."/>
            <person name="Strader C."/>
            <person name="Tesfaye S."/>
            <person name="Thomson T."/>
            <person name="Thoulutsang Y."/>
            <person name="Thoulutsang D."/>
            <person name="Topham K."/>
            <person name="Topping I."/>
            <person name="Tsamla T."/>
            <person name="Vassiliev H."/>
            <person name="Vo A."/>
            <person name="Wangchuk T."/>
            <person name="Wangdi T."/>
            <person name="Weiand M."/>
            <person name="Wilkinson J."/>
            <person name="Wilson A."/>
            <person name="Yadav S."/>
            <person name="Young G."/>
            <person name="Yu Q."/>
            <person name="Zembek L."/>
            <person name="Zhong D."/>
            <person name="Zimmer A."/>
            <person name="Zwirko Z."/>
            <person name="Jaffe D.B."/>
            <person name="Alvarez P."/>
            <person name="Brockman W."/>
            <person name="Butler J."/>
            <person name="Chin C."/>
            <person name="Gnerre S."/>
            <person name="Grabherr M."/>
            <person name="Kleber M."/>
            <person name="Mauceli E."/>
            <person name="MacCallum I."/>
        </authorList>
    </citation>
    <scope>NUCLEOTIDE SEQUENCE [LARGE SCALE GENOMIC DNA]</scope>
    <source>
        <strain evidence="5">MSH-3 / Tucson 14011-0111.49</strain>
    </source>
</reference>
<dbReference type="KEGG" id="dpe:6600969"/>
<dbReference type="Pfam" id="PF00188">
    <property type="entry name" value="CAP"/>
    <property type="match status" value="1"/>
</dbReference>
<dbReference type="SUPFAM" id="SSF55797">
    <property type="entry name" value="PR-1-like"/>
    <property type="match status" value="1"/>
</dbReference>